<sequence>MHRDFTYKISKDGRVHISWQGKPVVVLKGNKASKFLSQCEGKTGDDLQLVLCRFTGNFKRGNERQ</sequence>
<evidence type="ECO:0000313" key="1">
    <source>
        <dbReference type="EMBL" id="NNF07451.1"/>
    </source>
</evidence>
<protein>
    <submittedName>
        <fullName evidence="1">Uncharacterized protein</fullName>
    </submittedName>
</protein>
<evidence type="ECO:0000313" key="2">
    <source>
        <dbReference type="Proteomes" id="UP000547674"/>
    </source>
</evidence>
<dbReference type="Proteomes" id="UP000547674">
    <property type="component" value="Unassembled WGS sequence"/>
</dbReference>
<organism evidence="1 2">
    <name type="scientific">Eiseniibacteriota bacterium</name>
    <dbReference type="NCBI Taxonomy" id="2212470"/>
    <lineage>
        <taxon>Bacteria</taxon>
        <taxon>Candidatus Eiseniibacteriota</taxon>
    </lineage>
</organism>
<dbReference type="EMBL" id="JABDJR010000480">
    <property type="protein sequence ID" value="NNF07451.1"/>
    <property type="molecule type" value="Genomic_DNA"/>
</dbReference>
<gene>
    <name evidence="1" type="ORF">HKN21_11870</name>
</gene>
<dbReference type="AlphaFoldDB" id="A0A7Y2E925"/>
<reference evidence="1 2" key="1">
    <citation type="submission" date="2020-03" db="EMBL/GenBank/DDBJ databases">
        <title>Metabolic flexibility allows generalist bacteria to become dominant in a frequently disturbed ecosystem.</title>
        <authorList>
            <person name="Chen Y.-J."/>
            <person name="Leung P.M."/>
            <person name="Bay S.K."/>
            <person name="Hugenholtz P."/>
            <person name="Kessler A.J."/>
            <person name="Shelley G."/>
            <person name="Waite D.W."/>
            <person name="Cook P.L."/>
            <person name="Greening C."/>
        </authorList>
    </citation>
    <scope>NUCLEOTIDE SEQUENCE [LARGE SCALE GENOMIC DNA]</scope>
    <source>
        <strain evidence="1">SS_bin_28</strain>
    </source>
</reference>
<name>A0A7Y2E925_UNCEI</name>
<accession>A0A7Y2E925</accession>
<proteinExistence type="predicted"/>
<comment type="caution">
    <text evidence="1">The sequence shown here is derived from an EMBL/GenBank/DDBJ whole genome shotgun (WGS) entry which is preliminary data.</text>
</comment>